<dbReference type="CDD" id="cd00093">
    <property type="entry name" value="HTH_XRE"/>
    <property type="match status" value="1"/>
</dbReference>
<dbReference type="AlphaFoldDB" id="A0A6H9YSP5"/>
<dbReference type="Pfam" id="PF19054">
    <property type="entry name" value="DUF5753"/>
    <property type="match status" value="1"/>
</dbReference>
<dbReference type="EMBL" id="WBMT01000007">
    <property type="protein sequence ID" value="KAB2348483.1"/>
    <property type="molecule type" value="Genomic_DNA"/>
</dbReference>
<comment type="caution">
    <text evidence="3">The sequence shown here is derived from an EMBL/GenBank/DDBJ whole genome shotgun (WGS) entry which is preliminary data.</text>
</comment>
<feature type="region of interest" description="Disordered" evidence="1">
    <location>
        <begin position="1"/>
        <end position="23"/>
    </location>
</feature>
<dbReference type="SUPFAM" id="SSF47413">
    <property type="entry name" value="lambda repressor-like DNA-binding domains"/>
    <property type="match status" value="1"/>
</dbReference>
<name>A0A6H9YSP5_9ACTN</name>
<dbReference type="InterPro" id="IPR010982">
    <property type="entry name" value="Lambda_DNA-bd_dom_sf"/>
</dbReference>
<dbReference type="GO" id="GO:0003677">
    <property type="term" value="F:DNA binding"/>
    <property type="evidence" value="ECO:0007669"/>
    <property type="project" value="InterPro"/>
</dbReference>
<sequence length="295" mass="32408">MPYQDSGEAYYGTPSMPNEHDGGGLARDPLIELFARLLRGYRDHRKLSRPKLAEALGCSPQWIEKLESGGQKPSLDTARDLDTYYGLYEVFQAIAEAVEDLGKRPRTDLPLGFDVFQVLEAQANAVRSFCAQVVPGLLQTEDYARALMGAGQVRAKLEDRVRARLARQSILARDNPPRMSVILDESVLRRPVGGPKVMHDQLIYLLDVATHAVNVQLRVLPFERISWASTDGSFTVLSFADGPDVAYFEGTGVGVVLQAPDEVADAGLRFDLVLGEALTRAESIDVITTALEGYT</sequence>
<dbReference type="InterPro" id="IPR043917">
    <property type="entry name" value="DUF5753"/>
</dbReference>
<dbReference type="PROSITE" id="PS50943">
    <property type="entry name" value="HTH_CROC1"/>
    <property type="match status" value="1"/>
</dbReference>
<organism evidence="3 4">
    <name type="scientific">Actinomadura rudentiformis</name>
    <dbReference type="NCBI Taxonomy" id="359158"/>
    <lineage>
        <taxon>Bacteria</taxon>
        <taxon>Bacillati</taxon>
        <taxon>Actinomycetota</taxon>
        <taxon>Actinomycetes</taxon>
        <taxon>Streptosporangiales</taxon>
        <taxon>Thermomonosporaceae</taxon>
        <taxon>Actinomadura</taxon>
    </lineage>
</organism>
<evidence type="ECO:0000259" key="2">
    <source>
        <dbReference type="PROSITE" id="PS50943"/>
    </source>
</evidence>
<accession>A0A6H9YSP5</accession>
<gene>
    <name evidence="3" type="ORF">F8566_17010</name>
</gene>
<dbReference type="SMART" id="SM00530">
    <property type="entry name" value="HTH_XRE"/>
    <property type="match status" value="1"/>
</dbReference>
<keyword evidence="4" id="KW-1185">Reference proteome</keyword>
<dbReference type="Proteomes" id="UP000468735">
    <property type="component" value="Unassembled WGS sequence"/>
</dbReference>
<dbReference type="InterPro" id="IPR001387">
    <property type="entry name" value="Cro/C1-type_HTH"/>
</dbReference>
<proteinExistence type="predicted"/>
<dbReference type="Pfam" id="PF13560">
    <property type="entry name" value="HTH_31"/>
    <property type="match status" value="1"/>
</dbReference>
<protein>
    <submittedName>
        <fullName evidence="3">Helix-turn-helix domain-containing protein</fullName>
    </submittedName>
</protein>
<dbReference type="RefSeq" id="WP_151561211.1">
    <property type="nucleotide sequence ID" value="NZ_WBMT01000007.1"/>
</dbReference>
<evidence type="ECO:0000313" key="3">
    <source>
        <dbReference type="EMBL" id="KAB2348483.1"/>
    </source>
</evidence>
<dbReference type="OrthoDB" id="3466567at2"/>
<dbReference type="Gene3D" id="1.10.260.40">
    <property type="entry name" value="lambda repressor-like DNA-binding domains"/>
    <property type="match status" value="1"/>
</dbReference>
<feature type="domain" description="HTH cro/C1-type" evidence="2">
    <location>
        <begin position="38"/>
        <end position="91"/>
    </location>
</feature>
<reference evidence="3 4" key="1">
    <citation type="submission" date="2019-09" db="EMBL/GenBank/DDBJ databases">
        <title>Actinomadura physcomitrii sp. nov., a novel actinomycete isolated from moss [Physcomitrium sphaericum (Ludw) Fuernr].</title>
        <authorList>
            <person name="Zhuang X."/>
            <person name="Liu C."/>
        </authorList>
    </citation>
    <scope>NUCLEOTIDE SEQUENCE [LARGE SCALE GENOMIC DNA]</scope>
    <source>
        <strain evidence="3 4">HMC1</strain>
    </source>
</reference>
<evidence type="ECO:0000313" key="4">
    <source>
        <dbReference type="Proteomes" id="UP000468735"/>
    </source>
</evidence>
<evidence type="ECO:0000256" key="1">
    <source>
        <dbReference type="SAM" id="MobiDB-lite"/>
    </source>
</evidence>